<evidence type="ECO:0000313" key="2">
    <source>
        <dbReference type="EMBL" id="VDM99009.1"/>
    </source>
</evidence>
<dbReference type="Proteomes" id="UP000276776">
    <property type="component" value="Unassembled WGS sequence"/>
</dbReference>
<dbReference type="OrthoDB" id="5811728at2759"/>
<dbReference type="STRING" id="103827.A0A0N5CRJ4"/>
<reference evidence="4" key="1">
    <citation type="submission" date="2017-02" db="UniProtKB">
        <authorList>
            <consortium name="WormBaseParasite"/>
        </authorList>
    </citation>
    <scope>IDENTIFICATION</scope>
</reference>
<feature type="domain" description="DUF7808" evidence="1">
    <location>
        <begin position="8"/>
        <end position="148"/>
    </location>
</feature>
<dbReference type="InterPro" id="IPR056710">
    <property type="entry name" value="DUF7808"/>
</dbReference>
<protein>
    <submittedName>
        <fullName evidence="4">THAP-type domain-containing protein</fullName>
    </submittedName>
</protein>
<dbReference type="WBParaSite" id="TCLT_0000284401-mRNA-1">
    <property type="protein sequence ID" value="TCLT_0000284401-mRNA-1"/>
    <property type="gene ID" value="TCLT_0000284401"/>
</dbReference>
<dbReference type="OMA" id="QWREIRC"/>
<reference evidence="2 3" key="2">
    <citation type="submission" date="2018-11" db="EMBL/GenBank/DDBJ databases">
        <authorList>
            <consortium name="Pathogen Informatics"/>
        </authorList>
    </citation>
    <scope>NUCLEOTIDE SEQUENCE [LARGE SCALE GENOMIC DNA]</scope>
</reference>
<dbReference type="Pfam" id="PF25096">
    <property type="entry name" value="DUF7808"/>
    <property type="match status" value="1"/>
</dbReference>
<evidence type="ECO:0000259" key="1">
    <source>
        <dbReference type="Pfam" id="PF25096"/>
    </source>
</evidence>
<proteinExistence type="predicted"/>
<gene>
    <name evidence="2" type="ORF">TCLT_LOCUS2845</name>
</gene>
<evidence type="ECO:0000313" key="4">
    <source>
        <dbReference type="WBParaSite" id="TCLT_0000284401-mRNA-1"/>
    </source>
</evidence>
<evidence type="ECO:0000313" key="3">
    <source>
        <dbReference type="Proteomes" id="UP000276776"/>
    </source>
</evidence>
<dbReference type="PANTHER" id="PTHR34493">
    <property type="entry name" value="PROTEIN CBG13422-RELATED"/>
    <property type="match status" value="1"/>
</dbReference>
<dbReference type="EMBL" id="UYYF01000739">
    <property type="protein sequence ID" value="VDM99009.1"/>
    <property type="molecule type" value="Genomic_DNA"/>
</dbReference>
<accession>A0A0N5CRJ4</accession>
<organism evidence="4">
    <name type="scientific">Thelazia callipaeda</name>
    <name type="common">Oriental eyeworm</name>
    <name type="synonym">Parasitic nematode</name>
    <dbReference type="NCBI Taxonomy" id="103827"/>
    <lineage>
        <taxon>Eukaryota</taxon>
        <taxon>Metazoa</taxon>
        <taxon>Ecdysozoa</taxon>
        <taxon>Nematoda</taxon>
        <taxon>Chromadorea</taxon>
        <taxon>Rhabditida</taxon>
        <taxon>Spirurina</taxon>
        <taxon>Spiruromorpha</taxon>
        <taxon>Thelazioidea</taxon>
        <taxon>Thelaziidae</taxon>
        <taxon>Thelazia</taxon>
    </lineage>
</organism>
<keyword evidence="3" id="KW-1185">Reference proteome</keyword>
<name>A0A0N5CRJ4_THECL</name>
<dbReference type="AlphaFoldDB" id="A0A0N5CRJ4"/>
<sequence length="152" mass="17955">FNKNEVNLEWRDLICDTKDGIGVDKISKQPASCNLALRETGVDNDPNDKRRIVPGNNSGCFDESINGIVRTYCNILCPNADTVYLIKRTPQNHRSCFSHITYRFEKRGKDWYLWREKNCRVSKITFTTRCEFHFNRKQFPNDEELFKKLRKT</sequence>